<feature type="domain" description="BAAT/Acyl-CoA thioester hydrolase C-terminal" evidence="4">
    <location>
        <begin position="206"/>
        <end position="429"/>
    </location>
</feature>
<protein>
    <submittedName>
        <fullName evidence="5">Acyl-CoA thioesterase</fullName>
    </submittedName>
</protein>
<proteinExistence type="inferred from homology"/>
<feature type="active site" description="Charge relay system" evidence="2">
    <location>
        <position position="350"/>
    </location>
</feature>
<accession>A0A5J4KIQ2</accession>
<dbReference type="PIRSF" id="PIRSF016521">
    <property type="entry name" value="Acyl-CoA_hydro"/>
    <property type="match status" value="1"/>
</dbReference>
<gene>
    <name evidence="5" type="ORF">KDW_37900</name>
</gene>
<dbReference type="AlphaFoldDB" id="A0A5J4KIQ2"/>
<dbReference type="SUPFAM" id="SSF53474">
    <property type="entry name" value="alpha/beta-Hydrolases"/>
    <property type="match status" value="1"/>
</dbReference>
<dbReference type="Pfam" id="PF04775">
    <property type="entry name" value="Bile_Hydr_Trans"/>
    <property type="match status" value="1"/>
</dbReference>
<feature type="domain" description="Acyl-CoA thioester hydrolase/bile acid-CoA amino acid N-acetyltransferase" evidence="3">
    <location>
        <begin position="22"/>
        <end position="120"/>
    </location>
</feature>
<keyword evidence="6" id="KW-1185">Reference proteome</keyword>
<feature type="active site" description="Charge relay system" evidence="2">
    <location>
        <position position="235"/>
    </location>
</feature>
<comment type="similarity">
    <text evidence="1">Belongs to the C/M/P thioester hydrolase family.</text>
</comment>
<dbReference type="GO" id="GO:0006631">
    <property type="term" value="P:fatty acid metabolic process"/>
    <property type="evidence" value="ECO:0007669"/>
    <property type="project" value="TreeGrafter"/>
</dbReference>
<evidence type="ECO:0000256" key="2">
    <source>
        <dbReference type="PIRSR" id="PIRSR016521-1"/>
    </source>
</evidence>
<evidence type="ECO:0000313" key="5">
    <source>
        <dbReference type="EMBL" id="GER89628.1"/>
    </source>
</evidence>
<dbReference type="Proteomes" id="UP000326912">
    <property type="component" value="Unassembled WGS sequence"/>
</dbReference>
<dbReference type="PANTHER" id="PTHR10824:SF4">
    <property type="entry name" value="ACYL-COENZYME A THIOESTERASE 1-LIKE"/>
    <property type="match status" value="1"/>
</dbReference>
<evidence type="ECO:0000313" key="6">
    <source>
        <dbReference type="Proteomes" id="UP000326912"/>
    </source>
</evidence>
<organism evidence="5 6">
    <name type="scientific">Dictyobacter vulcani</name>
    <dbReference type="NCBI Taxonomy" id="2607529"/>
    <lineage>
        <taxon>Bacteria</taxon>
        <taxon>Bacillati</taxon>
        <taxon>Chloroflexota</taxon>
        <taxon>Ktedonobacteria</taxon>
        <taxon>Ktedonobacterales</taxon>
        <taxon>Dictyobacteraceae</taxon>
        <taxon>Dictyobacter</taxon>
    </lineage>
</organism>
<evidence type="ECO:0000259" key="3">
    <source>
        <dbReference type="Pfam" id="PF04775"/>
    </source>
</evidence>
<dbReference type="Gene3D" id="2.60.40.2240">
    <property type="entry name" value="Acyl-CoA thioester hydrolase/BAAT N-terminal domain"/>
    <property type="match status" value="1"/>
</dbReference>
<dbReference type="EMBL" id="BKZW01000002">
    <property type="protein sequence ID" value="GER89628.1"/>
    <property type="molecule type" value="Genomic_DNA"/>
</dbReference>
<dbReference type="InterPro" id="IPR006862">
    <property type="entry name" value="Thio_Ohase/aa_AcTrfase"/>
</dbReference>
<reference evidence="5 6" key="1">
    <citation type="submission" date="2019-10" db="EMBL/GenBank/DDBJ databases">
        <title>Dictyobacter vulcani sp. nov., within the class Ktedonobacteria, isolated from soil of volcanic Mt. Zao.</title>
        <authorList>
            <person name="Zheng Y."/>
            <person name="Wang C.M."/>
            <person name="Sakai Y."/>
            <person name="Abe K."/>
            <person name="Yokota A."/>
            <person name="Yabe S."/>
        </authorList>
    </citation>
    <scope>NUCLEOTIDE SEQUENCE [LARGE SCALE GENOMIC DNA]</scope>
    <source>
        <strain evidence="5 6">W12</strain>
    </source>
</reference>
<dbReference type="Gene3D" id="3.40.50.1820">
    <property type="entry name" value="alpha/beta hydrolase"/>
    <property type="match status" value="1"/>
</dbReference>
<comment type="caution">
    <text evidence="5">The sequence shown here is derived from an EMBL/GenBank/DDBJ whole genome shotgun (WGS) entry which is preliminary data.</text>
</comment>
<dbReference type="InterPro" id="IPR042490">
    <property type="entry name" value="Thio_Ohase/BAAT_N"/>
</dbReference>
<dbReference type="PANTHER" id="PTHR10824">
    <property type="entry name" value="ACYL-COENZYME A THIOESTERASE-RELATED"/>
    <property type="match status" value="1"/>
</dbReference>
<dbReference type="GO" id="GO:0006637">
    <property type="term" value="P:acyl-CoA metabolic process"/>
    <property type="evidence" value="ECO:0007669"/>
    <property type="project" value="InterPro"/>
</dbReference>
<dbReference type="InterPro" id="IPR014940">
    <property type="entry name" value="BAAT_C"/>
</dbReference>
<name>A0A5J4KIQ2_9CHLR</name>
<dbReference type="GO" id="GO:0047617">
    <property type="term" value="F:fatty acyl-CoA hydrolase activity"/>
    <property type="evidence" value="ECO:0007669"/>
    <property type="project" value="TreeGrafter"/>
</dbReference>
<evidence type="ECO:0000256" key="1">
    <source>
        <dbReference type="ARBA" id="ARBA00006538"/>
    </source>
</evidence>
<sequence length="437" mass="48388">MDTNCASQNMKLHITPLQAQVDQEVTLQLSHLAPHQEATISATTRDEAGVIWKANATFRADRHGNVNLATQAPLAGTYSQIDPMGLFWSMHPLVEERKQAFFSQTTLQPLAIYFNVATKNYSHIDLLYRRSFLSANSSVREVKEQGIIATYCQPSTPGSYPGVILLSGSSGVSRIQEAALLANHGYCALALSYFGVPPLPQTLQEVPLEYIQTAIQWLQVAPQVNSKQIAIIGISKGAELALLAGATFPEIQAIIGYAPSAAVHQGLGATEADRSERSSWTYRAKPVPFLPYRPTATFQDYVNHQQQIQAPIAFRDLYLESLQHRDDLEQALIAVEKIRAPVLLLSGEDDQMWPSTVFGEMINERLNTHRHPYPHRHIMYTHAGHKTGYPYMPTTINQARGYAYGGTPEGNAHATKNAWQTTLDFLQHTFGSHTIGA</sequence>
<evidence type="ECO:0000259" key="4">
    <source>
        <dbReference type="Pfam" id="PF08840"/>
    </source>
</evidence>
<dbReference type="InterPro" id="IPR016662">
    <property type="entry name" value="Acyl-CoA_thioEstase_long-chain"/>
</dbReference>
<dbReference type="InterPro" id="IPR029058">
    <property type="entry name" value="AB_hydrolase_fold"/>
</dbReference>
<dbReference type="Pfam" id="PF08840">
    <property type="entry name" value="BAAT_C"/>
    <property type="match status" value="1"/>
</dbReference>
<feature type="active site" description="Charge relay system" evidence="2">
    <location>
        <position position="385"/>
    </location>
</feature>
<dbReference type="RefSeq" id="WP_151757496.1">
    <property type="nucleotide sequence ID" value="NZ_BKZW01000002.1"/>
</dbReference>